<keyword evidence="2" id="KW-0472">Membrane</keyword>
<keyword evidence="4" id="KW-1185">Reference proteome</keyword>
<keyword evidence="2" id="KW-1133">Transmembrane helix</keyword>
<dbReference type="Proteomes" id="UP000194577">
    <property type="component" value="Unassembled WGS sequence"/>
</dbReference>
<dbReference type="EMBL" id="MTPX02000019">
    <property type="protein sequence ID" value="PHP53394.1"/>
    <property type="molecule type" value="Genomic_DNA"/>
</dbReference>
<protein>
    <submittedName>
        <fullName evidence="3">Uncharacterized protein</fullName>
    </submittedName>
</protein>
<evidence type="ECO:0000313" key="3">
    <source>
        <dbReference type="EMBL" id="PHP53394.1"/>
    </source>
</evidence>
<evidence type="ECO:0000256" key="1">
    <source>
        <dbReference type="SAM" id="MobiDB-lite"/>
    </source>
</evidence>
<reference evidence="3 4" key="1">
    <citation type="submission" date="2017-10" db="EMBL/GenBank/DDBJ databases">
        <title>Draft genome sequence of cellulolytic Actinomyces sp CtC72 isolated from cattle rumen fluid.</title>
        <authorList>
            <person name="Joshi A.J."/>
            <person name="Vasudevan G."/>
            <person name="Lanjekar V.B."/>
            <person name="Hivarkar S."/>
            <person name="Engineer A."/>
            <person name="Pore S.D."/>
            <person name="Dhakephalkar P.K."/>
            <person name="Dagar S."/>
        </authorList>
    </citation>
    <scope>NUCLEOTIDE SEQUENCE [LARGE SCALE GENOMIC DNA]</scope>
    <source>
        <strain evidence="4">CtC72</strain>
    </source>
</reference>
<keyword evidence="2" id="KW-0812">Transmembrane</keyword>
<organism evidence="3 4">
    <name type="scientific">Actinomyces ruminis</name>
    <dbReference type="NCBI Taxonomy" id="1937003"/>
    <lineage>
        <taxon>Bacteria</taxon>
        <taxon>Bacillati</taxon>
        <taxon>Actinomycetota</taxon>
        <taxon>Actinomycetes</taxon>
        <taxon>Actinomycetales</taxon>
        <taxon>Actinomycetaceae</taxon>
        <taxon>Actinomyces</taxon>
    </lineage>
</organism>
<gene>
    <name evidence="3" type="ORF">BW737_002525</name>
</gene>
<feature type="transmembrane region" description="Helical" evidence="2">
    <location>
        <begin position="42"/>
        <end position="60"/>
    </location>
</feature>
<name>A0ABX4MGY9_9ACTO</name>
<proteinExistence type="predicted"/>
<accession>A0ABX4MGY9</accession>
<comment type="caution">
    <text evidence="3">The sequence shown here is derived from an EMBL/GenBank/DDBJ whole genome shotgun (WGS) entry which is preliminary data.</text>
</comment>
<feature type="region of interest" description="Disordered" evidence="1">
    <location>
        <begin position="1"/>
        <end position="39"/>
    </location>
</feature>
<evidence type="ECO:0000256" key="2">
    <source>
        <dbReference type="SAM" id="Phobius"/>
    </source>
</evidence>
<sequence>MQRTGPPAQDPYGRPPASAPTGSRSAPQPRNQNQDTSNIEKVVATGIGWVVFILMMIIFASM</sequence>
<feature type="compositionally biased region" description="Polar residues" evidence="1">
    <location>
        <begin position="20"/>
        <end position="39"/>
    </location>
</feature>
<evidence type="ECO:0000313" key="4">
    <source>
        <dbReference type="Proteomes" id="UP000194577"/>
    </source>
</evidence>